<evidence type="ECO:0000256" key="3">
    <source>
        <dbReference type="ARBA" id="ARBA00022691"/>
    </source>
</evidence>
<dbReference type="RefSeq" id="WP_165564934.1">
    <property type="nucleotide sequence ID" value="NZ_CP045857.1"/>
</dbReference>
<dbReference type="Gene3D" id="3.40.50.150">
    <property type="entry name" value="Vaccinia Virus protein VP39"/>
    <property type="match status" value="1"/>
</dbReference>
<proteinExistence type="predicted"/>
<reference evidence="4 5" key="1">
    <citation type="submission" date="2019-11" db="EMBL/GenBank/DDBJ databases">
        <title>Complete Genome Sequence of Shewanella chilikensis Strain DC57, Isolated from Corroded Seal Rings at a floating production facility in Australia.</title>
        <authorList>
            <person name="Salgar-Chaparro S.J."/>
            <person name="Castillo-Villamizar G.A."/>
            <person name="Poehlein A."/>
            <person name="Daniel R."/>
            <person name="Machuca L."/>
        </authorList>
    </citation>
    <scope>NUCLEOTIDE SEQUENCE [LARGE SCALE GENOMIC DNA]</scope>
    <source>
        <strain evidence="4 5">DC57</strain>
    </source>
</reference>
<dbReference type="Pfam" id="PF13489">
    <property type="entry name" value="Methyltransf_23"/>
    <property type="match status" value="1"/>
</dbReference>
<protein>
    <submittedName>
        <fullName evidence="4">Methyltransferase domain-containing protein</fullName>
    </submittedName>
</protein>
<gene>
    <name evidence="4" type="ORF">GII14_09445</name>
</gene>
<dbReference type="Proteomes" id="UP000502117">
    <property type="component" value="Chromosome"/>
</dbReference>
<dbReference type="SUPFAM" id="SSF53335">
    <property type="entry name" value="S-adenosyl-L-methionine-dependent methyltransferases"/>
    <property type="match status" value="1"/>
</dbReference>
<evidence type="ECO:0000313" key="4">
    <source>
        <dbReference type="EMBL" id="QIJ04360.1"/>
    </source>
</evidence>
<dbReference type="CDD" id="cd02440">
    <property type="entry name" value="AdoMet_MTases"/>
    <property type="match status" value="1"/>
</dbReference>
<keyword evidence="1 4" id="KW-0489">Methyltransferase</keyword>
<dbReference type="GO" id="GO:0032259">
    <property type="term" value="P:methylation"/>
    <property type="evidence" value="ECO:0007669"/>
    <property type="project" value="UniProtKB-KW"/>
</dbReference>
<evidence type="ECO:0000313" key="5">
    <source>
        <dbReference type="Proteomes" id="UP000502117"/>
    </source>
</evidence>
<dbReference type="EMBL" id="CP045857">
    <property type="protein sequence ID" value="QIJ04360.1"/>
    <property type="molecule type" value="Genomic_DNA"/>
</dbReference>
<keyword evidence="3" id="KW-0949">S-adenosyl-L-methionine</keyword>
<keyword evidence="2 4" id="KW-0808">Transferase</keyword>
<evidence type="ECO:0000256" key="1">
    <source>
        <dbReference type="ARBA" id="ARBA00022603"/>
    </source>
</evidence>
<sequence>MDKYRETVATFDKMALTYRDKFAGNDCYDSAHNRFASLLKQYQACAGRRLRLLDIGCGPGHVSGMLAKRVPELEIVGIDAAPAMVALAGELLPEGRFYRLDSRELGRLSSLLEADAVQAIAPLDVSESAATPLSLGVSDGFNTLDDFNALDGLDTPEGFDAILLLFVTPYLERQDVIALLQDCRALLNDGGLLYLASMEDDYQESGYQSSSAGDRVFIHYYPEVFFVSELAAAGFELIDSLRKPYLEQGEVNATDLFLYAKAV</sequence>
<accession>A0A6G7LRH8</accession>
<dbReference type="GO" id="GO:0008168">
    <property type="term" value="F:methyltransferase activity"/>
    <property type="evidence" value="ECO:0007669"/>
    <property type="project" value="UniProtKB-KW"/>
</dbReference>
<organism evidence="4 5">
    <name type="scientific">Shewanella chilikensis</name>
    <dbReference type="NCBI Taxonomy" id="558541"/>
    <lineage>
        <taxon>Bacteria</taxon>
        <taxon>Pseudomonadati</taxon>
        <taxon>Pseudomonadota</taxon>
        <taxon>Gammaproteobacteria</taxon>
        <taxon>Alteromonadales</taxon>
        <taxon>Shewanellaceae</taxon>
        <taxon>Shewanella</taxon>
    </lineage>
</organism>
<dbReference type="PANTHER" id="PTHR43464:SF19">
    <property type="entry name" value="UBIQUINONE BIOSYNTHESIS O-METHYLTRANSFERASE, MITOCHONDRIAL"/>
    <property type="match status" value="1"/>
</dbReference>
<evidence type="ECO:0000256" key="2">
    <source>
        <dbReference type="ARBA" id="ARBA00022679"/>
    </source>
</evidence>
<name>A0A6G7LRH8_9GAMM</name>
<dbReference type="KEGG" id="schk:GII14_09445"/>
<dbReference type="AlphaFoldDB" id="A0A6G7LRH8"/>
<dbReference type="PANTHER" id="PTHR43464">
    <property type="entry name" value="METHYLTRANSFERASE"/>
    <property type="match status" value="1"/>
</dbReference>
<dbReference type="InterPro" id="IPR029063">
    <property type="entry name" value="SAM-dependent_MTases_sf"/>
</dbReference>